<evidence type="ECO:0000256" key="7">
    <source>
        <dbReference type="ARBA" id="ARBA00023211"/>
    </source>
</evidence>
<keyword evidence="6" id="KW-0460">Magnesium</keyword>
<keyword evidence="5" id="KW-0479">Metal-binding</keyword>
<dbReference type="AlphaFoldDB" id="X0WX42"/>
<dbReference type="GO" id="GO:0009231">
    <property type="term" value="P:riboflavin biosynthetic process"/>
    <property type="evidence" value="ECO:0007669"/>
    <property type="project" value="UniProtKB-UniPathway"/>
</dbReference>
<dbReference type="EMBL" id="BARS01037971">
    <property type="protein sequence ID" value="GAG17331.1"/>
    <property type="molecule type" value="Genomic_DNA"/>
</dbReference>
<accession>X0WX42</accession>
<comment type="caution">
    <text evidence="9">The sequence shown here is derived from an EMBL/GenBank/DDBJ whole genome shotgun (WGS) entry which is preliminary data.</text>
</comment>
<evidence type="ECO:0000256" key="2">
    <source>
        <dbReference type="ARBA" id="ARBA00001946"/>
    </source>
</evidence>
<feature type="non-terminal residue" evidence="9">
    <location>
        <position position="219"/>
    </location>
</feature>
<evidence type="ECO:0000256" key="4">
    <source>
        <dbReference type="ARBA" id="ARBA00022619"/>
    </source>
</evidence>
<evidence type="ECO:0000256" key="3">
    <source>
        <dbReference type="ARBA" id="ARBA00005104"/>
    </source>
</evidence>
<comment type="cofactor">
    <cofactor evidence="2">
        <name>Mg(2+)</name>
        <dbReference type="ChEBI" id="CHEBI:18420"/>
    </cofactor>
</comment>
<comment type="cofactor">
    <cofactor evidence="1">
        <name>Mn(2+)</name>
        <dbReference type="ChEBI" id="CHEBI:29035"/>
    </cofactor>
</comment>
<protein>
    <recommendedName>
        <fullName evidence="10">3,4-dihydroxy-2-butanone 4-phosphate synthase</fullName>
    </recommendedName>
</protein>
<proteinExistence type="inferred from homology"/>
<dbReference type="GO" id="GO:0003935">
    <property type="term" value="F:GTP cyclohydrolase II activity"/>
    <property type="evidence" value="ECO:0007669"/>
    <property type="project" value="TreeGrafter"/>
</dbReference>
<keyword evidence="8" id="KW-0456">Lyase</keyword>
<dbReference type="GO" id="GO:0008686">
    <property type="term" value="F:3,4-dihydroxy-2-butanone-4-phosphate synthase activity"/>
    <property type="evidence" value="ECO:0007669"/>
    <property type="project" value="InterPro"/>
</dbReference>
<sequence>MEAVEKTVSEALNSIEEAIEGFKKGKMLIIVDDEDRENEGDFVCAAEKTTPEVINFMSKYGRGIICLALTNERTDELGLNLMVEHNTALHNTPFTISIDAKHSTTTGISTYDRAHTILTAIDPKCKPDDLARPGHIFPLKSQNGGVLRRAGHTEASVDMARLAGLYPAGVLCEIIDDDGSMARLPRLKEIAKVHGLKIISIADLINFRRRTERLVKKKA</sequence>
<name>X0WX42_9ZZZZ</name>
<organism evidence="9">
    <name type="scientific">marine sediment metagenome</name>
    <dbReference type="NCBI Taxonomy" id="412755"/>
    <lineage>
        <taxon>unclassified sequences</taxon>
        <taxon>metagenomes</taxon>
        <taxon>ecological metagenomes</taxon>
    </lineage>
</organism>
<dbReference type="HAMAP" id="MF_00180">
    <property type="entry name" value="RibB"/>
    <property type="match status" value="1"/>
</dbReference>
<gene>
    <name evidence="9" type="ORF">S01H1_58154</name>
</gene>
<evidence type="ECO:0000313" key="9">
    <source>
        <dbReference type="EMBL" id="GAG17331.1"/>
    </source>
</evidence>
<dbReference type="FunFam" id="3.90.870.10:FF:000001">
    <property type="entry name" value="Riboflavin biosynthesis protein RibBA"/>
    <property type="match status" value="1"/>
</dbReference>
<evidence type="ECO:0000256" key="6">
    <source>
        <dbReference type="ARBA" id="ARBA00022842"/>
    </source>
</evidence>
<reference evidence="9" key="1">
    <citation type="journal article" date="2014" name="Front. Microbiol.">
        <title>High frequency of phylogenetically diverse reductive dehalogenase-homologous genes in deep subseafloor sedimentary metagenomes.</title>
        <authorList>
            <person name="Kawai M."/>
            <person name="Futagami T."/>
            <person name="Toyoda A."/>
            <person name="Takaki Y."/>
            <person name="Nishi S."/>
            <person name="Hori S."/>
            <person name="Arai W."/>
            <person name="Tsubouchi T."/>
            <person name="Morono Y."/>
            <person name="Uchiyama I."/>
            <person name="Ito T."/>
            <person name="Fujiyama A."/>
            <person name="Inagaki F."/>
            <person name="Takami H."/>
        </authorList>
    </citation>
    <scope>NUCLEOTIDE SEQUENCE</scope>
    <source>
        <strain evidence="9">Expedition CK06-06</strain>
    </source>
</reference>
<keyword evidence="7" id="KW-0464">Manganese</keyword>
<dbReference type="NCBIfam" id="TIGR00506">
    <property type="entry name" value="ribB"/>
    <property type="match status" value="1"/>
</dbReference>
<evidence type="ECO:0000256" key="8">
    <source>
        <dbReference type="ARBA" id="ARBA00023239"/>
    </source>
</evidence>
<dbReference type="Pfam" id="PF00926">
    <property type="entry name" value="DHBP_synthase"/>
    <property type="match status" value="1"/>
</dbReference>
<evidence type="ECO:0000256" key="5">
    <source>
        <dbReference type="ARBA" id="ARBA00022723"/>
    </source>
</evidence>
<dbReference type="UniPathway" id="UPA00275"/>
<keyword evidence="4" id="KW-0686">Riboflavin biosynthesis</keyword>
<dbReference type="PANTHER" id="PTHR21327">
    <property type="entry name" value="GTP CYCLOHYDROLASE II-RELATED"/>
    <property type="match status" value="1"/>
</dbReference>
<dbReference type="InterPro" id="IPR000422">
    <property type="entry name" value="DHBP_synthase_RibB"/>
</dbReference>
<comment type="pathway">
    <text evidence="3">Cofactor biosynthesis; riboflavin biosynthesis.</text>
</comment>
<dbReference type="PANTHER" id="PTHR21327:SF18">
    <property type="entry name" value="3,4-DIHYDROXY-2-BUTANONE 4-PHOSPHATE SYNTHASE"/>
    <property type="match status" value="1"/>
</dbReference>
<dbReference type="InterPro" id="IPR017945">
    <property type="entry name" value="DHBP_synth_RibB-like_a/b_dom"/>
</dbReference>
<evidence type="ECO:0000256" key="1">
    <source>
        <dbReference type="ARBA" id="ARBA00001936"/>
    </source>
</evidence>
<dbReference type="GO" id="GO:0005829">
    <property type="term" value="C:cytosol"/>
    <property type="evidence" value="ECO:0007669"/>
    <property type="project" value="TreeGrafter"/>
</dbReference>
<dbReference type="Gene3D" id="3.90.870.10">
    <property type="entry name" value="DHBP synthase"/>
    <property type="match status" value="1"/>
</dbReference>
<dbReference type="SUPFAM" id="SSF55821">
    <property type="entry name" value="YrdC/RibB"/>
    <property type="match status" value="1"/>
</dbReference>
<evidence type="ECO:0008006" key="10">
    <source>
        <dbReference type="Google" id="ProtNLM"/>
    </source>
</evidence>
<dbReference type="GO" id="GO:0046872">
    <property type="term" value="F:metal ion binding"/>
    <property type="evidence" value="ECO:0007669"/>
    <property type="project" value="UniProtKB-KW"/>
</dbReference>